<dbReference type="PANTHER" id="PTHR46656:SF3">
    <property type="entry name" value="PUTATIVE-RELATED"/>
    <property type="match status" value="1"/>
</dbReference>
<dbReference type="GO" id="GO:0016757">
    <property type="term" value="F:glycosyltransferase activity"/>
    <property type="evidence" value="ECO:0007669"/>
    <property type="project" value="InterPro"/>
</dbReference>
<protein>
    <submittedName>
        <fullName evidence="2">Glycosyltransferase family 4 protein</fullName>
    </submittedName>
</protein>
<organism evidence="2">
    <name type="scientific">Phenylobacterium glaciei</name>
    <dbReference type="NCBI Taxonomy" id="2803784"/>
    <lineage>
        <taxon>Bacteria</taxon>
        <taxon>Pseudomonadati</taxon>
        <taxon>Pseudomonadota</taxon>
        <taxon>Alphaproteobacteria</taxon>
        <taxon>Caulobacterales</taxon>
        <taxon>Caulobacteraceae</taxon>
        <taxon>Phenylobacterium</taxon>
    </lineage>
</organism>
<dbReference type="CDD" id="cd03801">
    <property type="entry name" value="GT4_PimA-like"/>
    <property type="match status" value="1"/>
</dbReference>
<dbReference type="PANTHER" id="PTHR46656">
    <property type="entry name" value="PUTATIVE-RELATED"/>
    <property type="match status" value="1"/>
</dbReference>
<dbReference type="SUPFAM" id="SSF53756">
    <property type="entry name" value="UDP-Glycosyltransferase/glycogen phosphorylase"/>
    <property type="match status" value="1"/>
</dbReference>
<evidence type="ECO:0000313" key="2">
    <source>
        <dbReference type="EMBL" id="QQZ49909.1"/>
    </source>
</evidence>
<accession>A0A974S832</accession>
<proteinExistence type="predicted"/>
<dbReference type="InterPro" id="IPR001296">
    <property type="entry name" value="Glyco_trans_1"/>
</dbReference>
<feature type="domain" description="Glycosyl transferase family 1" evidence="1">
    <location>
        <begin position="96"/>
        <end position="267"/>
    </location>
</feature>
<evidence type="ECO:0000259" key="1">
    <source>
        <dbReference type="Pfam" id="PF00534"/>
    </source>
</evidence>
<name>A0A974S832_9CAUL</name>
<dbReference type="Gene3D" id="3.40.50.2000">
    <property type="entry name" value="Glycogen Phosphorylase B"/>
    <property type="match status" value="1"/>
</dbReference>
<dbReference type="EMBL" id="CP068570">
    <property type="protein sequence ID" value="QQZ49909.1"/>
    <property type="molecule type" value="Genomic_DNA"/>
</dbReference>
<reference evidence="2" key="1">
    <citation type="submission" date="2021-01" db="EMBL/GenBank/DDBJ databases">
        <title>Genome sequence of Phenylobacterium sp. 20VBR1 isolated from a valley glaceir, Ny-Alesund, Svalbard.</title>
        <authorList>
            <person name="Thomas F.A."/>
            <person name="Krishnan K.P."/>
            <person name="Sinha R.K."/>
        </authorList>
    </citation>
    <scope>NUCLEOTIDE SEQUENCE</scope>
    <source>
        <strain evidence="2">20VBR1</strain>
    </source>
</reference>
<dbReference type="Pfam" id="PF00534">
    <property type="entry name" value="Glycos_transf_1"/>
    <property type="match status" value="1"/>
</dbReference>
<dbReference type="AlphaFoldDB" id="A0A974S832"/>
<gene>
    <name evidence="2" type="ORF">JKL49_24925</name>
</gene>
<sequence length="294" mass="32435">MLEATGSKAAFESAHNIIYPAWELSKYPEPWARILERFDEVWAPSDFIAQAIAPAVSKPVIHMPLAVELTLSSFLGRRAFGIPEHAFVVLFSFDFSSFSERKNPLAMLDAFERLCALRPTAPLHAIVKYKGGDDRNPARKALEARLAALGGRAQGITRELSDNENKNLIRCADAFVSLHRSEGFGRGPAEAMTLGRVAIATNYSGNLDFMTPETSLLVDCELVPVPEDAYLFPQGQVWADASVEHAVELMARMLDDPAEARALGRRASRHIRTHFSARAVGLRYTARLDDLAKA</sequence>